<accession>A0A699H2J6</accession>
<comment type="caution">
    <text evidence="1">The sequence shown here is derived from an EMBL/GenBank/DDBJ whole genome shotgun (WGS) entry which is preliminary data.</text>
</comment>
<organism evidence="1">
    <name type="scientific">Tanacetum cinerariifolium</name>
    <name type="common">Dalmatian daisy</name>
    <name type="synonym">Chrysanthemum cinerariifolium</name>
    <dbReference type="NCBI Taxonomy" id="118510"/>
    <lineage>
        <taxon>Eukaryota</taxon>
        <taxon>Viridiplantae</taxon>
        <taxon>Streptophyta</taxon>
        <taxon>Embryophyta</taxon>
        <taxon>Tracheophyta</taxon>
        <taxon>Spermatophyta</taxon>
        <taxon>Magnoliopsida</taxon>
        <taxon>eudicotyledons</taxon>
        <taxon>Gunneridae</taxon>
        <taxon>Pentapetalae</taxon>
        <taxon>asterids</taxon>
        <taxon>campanulids</taxon>
        <taxon>Asterales</taxon>
        <taxon>Asteraceae</taxon>
        <taxon>Asteroideae</taxon>
        <taxon>Anthemideae</taxon>
        <taxon>Anthemidinae</taxon>
        <taxon>Tanacetum</taxon>
    </lineage>
</organism>
<dbReference type="PANTHER" id="PTHR37237:SF1">
    <property type="entry name" value="OS02G0567000 PROTEIN"/>
    <property type="match status" value="1"/>
</dbReference>
<sequence>MRGGGGVGGPLLSIGDLLADVGQEDTTIAANVIINTNTRSADVTTIQPSDLPKLYQESYKCLNDALEGTSHSWTAQTLELCMALETANKLIQSSNSHVNEVSQKIKELEKITNKGCKLQQRQIFFKKVCKTRTFALGDKPHSFFAPEGKPPRRGLNPRPLACVISAQARPKSTIGTPAYIAPEVLSRREYYGKVPTLEVLAYGVVAWTQRRVPTVTTIAVTNELGVVAYGVVWTQKRVPTMTNIAVTNKDVGSSKGEEGVSIDFGATMSTSYILNEKGGPKEDECIMYYQSQGVSVWEGAEVGHLQAGVFK</sequence>
<dbReference type="EMBL" id="BKCJ010060829">
    <property type="protein sequence ID" value="GEW49648.1"/>
    <property type="molecule type" value="Genomic_DNA"/>
</dbReference>
<protein>
    <submittedName>
        <fullName evidence="1">Uncharacterized protein</fullName>
    </submittedName>
</protein>
<dbReference type="AlphaFoldDB" id="A0A699H2J6"/>
<proteinExistence type="predicted"/>
<gene>
    <name evidence="1" type="ORF">Tci_221624</name>
</gene>
<dbReference type="PANTHER" id="PTHR37237">
    <property type="entry name" value="OS02G0567000 PROTEIN"/>
    <property type="match status" value="1"/>
</dbReference>
<evidence type="ECO:0000313" key="1">
    <source>
        <dbReference type="EMBL" id="GEW49648.1"/>
    </source>
</evidence>
<name>A0A699H2J6_TANCI</name>
<reference evidence="1" key="1">
    <citation type="journal article" date="2019" name="Sci. Rep.">
        <title>Draft genome of Tanacetum cinerariifolium, the natural source of mosquito coil.</title>
        <authorList>
            <person name="Yamashiro T."/>
            <person name="Shiraishi A."/>
            <person name="Satake H."/>
            <person name="Nakayama K."/>
        </authorList>
    </citation>
    <scope>NUCLEOTIDE SEQUENCE</scope>
</reference>